<protein>
    <submittedName>
        <fullName evidence="1">Uncharacterized protein</fullName>
    </submittedName>
</protein>
<sequence>MDIANWQLQVGGTGGSPDRKHFAFCNEQFALCNPLTTVPPGRCRCIASAIGFEASTSSQVLELLRSHLSKVALDGAF</sequence>
<dbReference type="EMBL" id="ANMO01000097">
    <property type="protein sequence ID" value="EMB17403.1"/>
    <property type="molecule type" value="Genomic_DNA"/>
</dbReference>
<evidence type="ECO:0000313" key="2">
    <source>
        <dbReference type="Proteomes" id="UP000011529"/>
    </source>
</evidence>
<reference evidence="1" key="2">
    <citation type="journal article" date="2013" name="Mar. Genomics">
        <title>Expression of sulfatases in Rhodopirellula baltica and the diversity of sulfatases in the genus Rhodopirellula.</title>
        <authorList>
            <person name="Wegner C.E."/>
            <person name="Richter-Heitmann T."/>
            <person name="Klindworth A."/>
            <person name="Klockow C."/>
            <person name="Richter M."/>
            <person name="Achstetter T."/>
            <person name="Glockner F.O."/>
            <person name="Harder J."/>
        </authorList>
    </citation>
    <scope>NUCLEOTIDE SEQUENCE [LARGE SCALE GENOMIC DNA]</scope>
    <source>
        <strain evidence="1">6C</strain>
    </source>
</reference>
<name>M2B6P0_9BACT</name>
<proteinExistence type="predicted"/>
<dbReference type="AlphaFoldDB" id="M2B6P0"/>
<reference evidence="1" key="1">
    <citation type="submission" date="2012-11" db="EMBL/GenBank/DDBJ databases">
        <title>Permanent draft genomes of Rhodopirellula europaea strain SH398 and 6C.</title>
        <authorList>
            <person name="Richter M."/>
            <person name="Richter-Heitmann T."/>
            <person name="Frank C."/>
            <person name="Harder J."/>
            <person name="Glockner F.O."/>
        </authorList>
    </citation>
    <scope>NUCLEOTIDE SEQUENCE</scope>
    <source>
        <strain evidence="1">6C</strain>
    </source>
</reference>
<gene>
    <name evidence="1" type="ORF">RE6C_01941</name>
</gene>
<keyword evidence="2" id="KW-1185">Reference proteome</keyword>
<dbReference type="PATRIC" id="fig|1263867.3.peg.2060"/>
<dbReference type="Proteomes" id="UP000011529">
    <property type="component" value="Unassembled WGS sequence"/>
</dbReference>
<comment type="caution">
    <text evidence="1">The sequence shown here is derived from an EMBL/GenBank/DDBJ whole genome shotgun (WGS) entry which is preliminary data.</text>
</comment>
<organism evidence="1 2">
    <name type="scientific">Rhodopirellula europaea 6C</name>
    <dbReference type="NCBI Taxonomy" id="1263867"/>
    <lineage>
        <taxon>Bacteria</taxon>
        <taxon>Pseudomonadati</taxon>
        <taxon>Planctomycetota</taxon>
        <taxon>Planctomycetia</taxon>
        <taxon>Pirellulales</taxon>
        <taxon>Pirellulaceae</taxon>
        <taxon>Rhodopirellula</taxon>
    </lineage>
</organism>
<accession>M2B6P0</accession>
<evidence type="ECO:0000313" key="1">
    <source>
        <dbReference type="EMBL" id="EMB17403.1"/>
    </source>
</evidence>